<dbReference type="GO" id="GO:0061630">
    <property type="term" value="F:ubiquitin protein ligase activity"/>
    <property type="evidence" value="ECO:0007669"/>
    <property type="project" value="UniProtKB-UniRule"/>
</dbReference>
<keyword evidence="1" id="KW-0539">Nucleus</keyword>
<sequence>MNFKTITLDNNYEVKSLVFDQSRTYLSVGGSDIRVYICKQWTEITQVWVTGEHAQFLSSTDMDRSLKFYSL</sequence>
<dbReference type="PANTHER" id="PTHR43995:SF1">
    <property type="entry name" value="PRE-MRNA-PROCESSING FACTOR 19"/>
    <property type="match status" value="1"/>
</dbReference>
<dbReference type="Gene3D" id="2.130.10.10">
    <property type="entry name" value="YVTN repeat-like/Quinoprotein amine dehydrogenase"/>
    <property type="match status" value="1"/>
</dbReference>
<reference evidence="2 3" key="1">
    <citation type="submission" date="2021-06" db="EMBL/GenBank/DDBJ databases">
        <title>Chromosome-level genome assembly of the red-tail catfish (Hemibagrus wyckioides).</title>
        <authorList>
            <person name="Shao F."/>
        </authorList>
    </citation>
    <scope>NUCLEOTIDE SEQUENCE [LARGE SCALE GENOMIC DNA]</scope>
    <source>
        <strain evidence="2">EC202008001</strain>
        <tissue evidence="2">Blood</tissue>
    </source>
</reference>
<dbReference type="GO" id="GO:0005737">
    <property type="term" value="C:cytoplasm"/>
    <property type="evidence" value="ECO:0007669"/>
    <property type="project" value="TreeGrafter"/>
</dbReference>
<comment type="function">
    <text evidence="1">Ubiquitin-protein ligase which is mainly involved pre-mRNA splicing and DNA repair. Required for pre-mRNA splicing as component of the spliceosome.</text>
</comment>
<dbReference type="AlphaFoldDB" id="A0A9D3NU21"/>
<accession>A0A9D3NU21</accession>
<dbReference type="EMBL" id="JAHKSW010000008">
    <property type="protein sequence ID" value="KAG7329018.1"/>
    <property type="molecule type" value="Genomic_DNA"/>
</dbReference>
<dbReference type="GO" id="GO:0006281">
    <property type="term" value="P:DNA repair"/>
    <property type="evidence" value="ECO:0007669"/>
    <property type="project" value="UniProtKB-KW"/>
</dbReference>
<comment type="subunit">
    <text evidence="1">Homotetramer.</text>
</comment>
<dbReference type="InterPro" id="IPR015943">
    <property type="entry name" value="WD40/YVTN_repeat-like_dom_sf"/>
</dbReference>
<protein>
    <recommendedName>
        <fullName evidence="1">Pre-mRNA-processing factor 19</fullName>
        <ecNumber evidence="1">2.3.2.27</ecNumber>
    </recommendedName>
</protein>
<comment type="caution">
    <text evidence="2">The sequence shown here is derived from an EMBL/GenBank/DDBJ whole genome shotgun (WGS) entry which is preliminary data.</text>
</comment>
<keyword evidence="1" id="KW-0747">Spliceosome</keyword>
<dbReference type="InterPro" id="IPR038959">
    <property type="entry name" value="Prp19"/>
</dbReference>
<comment type="pathway">
    <text evidence="1">Protein modification; protein ubiquitination.</text>
</comment>
<dbReference type="GO" id="GO:0071006">
    <property type="term" value="C:U2-type catalytic step 1 spliceosome"/>
    <property type="evidence" value="ECO:0007669"/>
    <property type="project" value="TreeGrafter"/>
</dbReference>
<dbReference type="OrthoDB" id="687049at2759"/>
<evidence type="ECO:0000313" key="3">
    <source>
        <dbReference type="Proteomes" id="UP000824219"/>
    </source>
</evidence>
<dbReference type="Proteomes" id="UP000824219">
    <property type="component" value="Linkage Group LG08"/>
</dbReference>
<keyword evidence="1" id="KW-0833">Ubl conjugation pathway</keyword>
<comment type="subcellular location">
    <subcellularLocation>
        <location evidence="1">Nucleus</location>
    </subcellularLocation>
</comment>
<keyword evidence="1" id="KW-0508">mRNA splicing</keyword>
<comment type="catalytic activity">
    <reaction evidence="1">
        <text>S-ubiquitinyl-[E2 ubiquitin-conjugating enzyme]-L-cysteine + [acceptor protein]-L-lysine = [E2 ubiquitin-conjugating enzyme]-L-cysteine + N(6)-ubiquitinyl-[acceptor protein]-L-lysine.</text>
        <dbReference type="EC" id="2.3.2.27"/>
    </reaction>
</comment>
<dbReference type="GO" id="GO:0000974">
    <property type="term" value="C:Prp19 complex"/>
    <property type="evidence" value="ECO:0007669"/>
    <property type="project" value="UniProtKB-UniRule"/>
</dbReference>
<evidence type="ECO:0000313" key="2">
    <source>
        <dbReference type="EMBL" id="KAG7329018.1"/>
    </source>
</evidence>
<organism evidence="2 3">
    <name type="scientific">Hemibagrus wyckioides</name>
    <dbReference type="NCBI Taxonomy" id="337641"/>
    <lineage>
        <taxon>Eukaryota</taxon>
        <taxon>Metazoa</taxon>
        <taxon>Chordata</taxon>
        <taxon>Craniata</taxon>
        <taxon>Vertebrata</taxon>
        <taxon>Euteleostomi</taxon>
        <taxon>Actinopterygii</taxon>
        <taxon>Neopterygii</taxon>
        <taxon>Teleostei</taxon>
        <taxon>Ostariophysi</taxon>
        <taxon>Siluriformes</taxon>
        <taxon>Bagridae</taxon>
        <taxon>Hemibagrus</taxon>
    </lineage>
</organism>
<dbReference type="GO" id="GO:0070534">
    <property type="term" value="P:protein K63-linked ubiquitination"/>
    <property type="evidence" value="ECO:0007669"/>
    <property type="project" value="UniProtKB-UniRule"/>
</dbReference>
<proteinExistence type="inferred from homology"/>
<dbReference type="GO" id="GO:0000398">
    <property type="term" value="P:mRNA splicing, via spliceosome"/>
    <property type="evidence" value="ECO:0007669"/>
    <property type="project" value="InterPro"/>
</dbReference>
<keyword evidence="1" id="KW-0808">Transferase</keyword>
<keyword evidence="1" id="KW-0234">DNA repair</keyword>
<dbReference type="EC" id="2.3.2.27" evidence="1"/>
<keyword evidence="1" id="KW-0507">mRNA processing</keyword>
<evidence type="ECO:0000256" key="1">
    <source>
        <dbReference type="RuleBase" id="RU367101"/>
    </source>
</evidence>
<gene>
    <name evidence="2" type="ORF">KOW79_007192</name>
</gene>
<comment type="similarity">
    <text evidence="1">Belongs to the WD repeat PRP19 family.</text>
</comment>
<keyword evidence="3" id="KW-1185">Reference proteome</keyword>
<name>A0A9D3NU21_9TELE</name>
<dbReference type="PANTHER" id="PTHR43995">
    <property type="entry name" value="PRE-MRNA-PROCESSING FACTOR 19"/>
    <property type="match status" value="1"/>
</dbReference>
<keyword evidence="1" id="KW-0227">DNA damage</keyword>